<evidence type="ECO:0000256" key="2">
    <source>
        <dbReference type="ARBA" id="ARBA00004906"/>
    </source>
</evidence>
<dbReference type="InterPro" id="IPR002867">
    <property type="entry name" value="IBR_dom"/>
</dbReference>
<accession>A0AB34FHR9</accession>
<dbReference type="InterPro" id="IPR044066">
    <property type="entry name" value="TRIAD_supradom"/>
</dbReference>
<dbReference type="CDD" id="cd23134">
    <property type="entry name" value="RING-HC_ITT1-like"/>
    <property type="match status" value="1"/>
</dbReference>
<feature type="compositionally biased region" description="Gly residues" evidence="12">
    <location>
        <begin position="630"/>
        <end position="647"/>
    </location>
</feature>
<keyword evidence="17" id="KW-1185">Reference proteome</keyword>
<feature type="compositionally biased region" description="Gly residues" evidence="12">
    <location>
        <begin position="654"/>
        <end position="682"/>
    </location>
</feature>
<dbReference type="Pfam" id="PF22191">
    <property type="entry name" value="IBR_1"/>
    <property type="match status" value="1"/>
</dbReference>
<protein>
    <recommendedName>
        <fullName evidence="3">RBR-type E3 ubiquitin transferase</fullName>
        <ecNumber evidence="3">2.3.2.31</ecNumber>
    </recommendedName>
</protein>
<name>A0AB34FHR9_9HYPO</name>
<dbReference type="GO" id="GO:0016567">
    <property type="term" value="P:protein ubiquitination"/>
    <property type="evidence" value="ECO:0007669"/>
    <property type="project" value="InterPro"/>
</dbReference>
<keyword evidence="8" id="KW-0833">Ubl conjugation pathway</keyword>
<evidence type="ECO:0000313" key="16">
    <source>
        <dbReference type="EMBL" id="KAJ6438584.1"/>
    </source>
</evidence>
<comment type="similarity">
    <text evidence="10">Belongs to the RBR family. RNF14 subfamily.</text>
</comment>
<dbReference type="InterPro" id="IPR013083">
    <property type="entry name" value="Znf_RING/FYVE/PHD"/>
</dbReference>
<dbReference type="GO" id="GO:0061630">
    <property type="term" value="F:ubiquitin protein ligase activity"/>
    <property type="evidence" value="ECO:0007669"/>
    <property type="project" value="UniProtKB-EC"/>
</dbReference>
<dbReference type="InterPro" id="IPR047548">
    <property type="entry name" value="Rcat_RBR_RNF14"/>
</dbReference>
<feature type="compositionally biased region" description="Basic residues" evidence="12">
    <location>
        <begin position="611"/>
        <end position="624"/>
    </location>
</feature>
<feature type="region of interest" description="Disordered" evidence="12">
    <location>
        <begin position="726"/>
        <end position="747"/>
    </location>
</feature>
<dbReference type="Pfam" id="PF01485">
    <property type="entry name" value="IBR"/>
    <property type="match status" value="1"/>
</dbReference>
<dbReference type="EMBL" id="JAQHRD010000008">
    <property type="protein sequence ID" value="KAJ6438584.1"/>
    <property type="molecule type" value="Genomic_DNA"/>
</dbReference>
<dbReference type="Gene3D" id="3.10.110.10">
    <property type="entry name" value="Ubiquitin Conjugating Enzyme"/>
    <property type="match status" value="1"/>
</dbReference>
<dbReference type="SMART" id="SM00647">
    <property type="entry name" value="IBR"/>
    <property type="match status" value="2"/>
</dbReference>
<dbReference type="PANTHER" id="PTHR11685">
    <property type="entry name" value="RBR FAMILY RING FINGER AND IBR DOMAIN-CONTAINING"/>
    <property type="match status" value="1"/>
</dbReference>
<comment type="pathway">
    <text evidence="2">Protein modification; protein ubiquitination.</text>
</comment>
<dbReference type="InterPro" id="IPR006575">
    <property type="entry name" value="RWD_dom"/>
</dbReference>
<keyword evidence="9" id="KW-0862">Zinc</keyword>
<dbReference type="Gene3D" id="3.30.40.10">
    <property type="entry name" value="Zinc/RING finger domain, C3HC4 (zinc finger)"/>
    <property type="match status" value="1"/>
</dbReference>
<evidence type="ECO:0000256" key="5">
    <source>
        <dbReference type="ARBA" id="ARBA00022723"/>
    </source>
</evidence>
<keyword evidence="6" id="KW-0677">Repeat</keyword>
<evidence type="ECO:0000256" key="7">
    <source>
        <dbReference type="ARBA" id="ARBA00022771"/>
    </source>
</evidence>
<feature type="region of interest" description="Disordered" evidence="12">
    <location>
        <begin position="335"/>
        <end position="365"/>
    </location>
</feature>
<feature type="region of interest" description="Disordered" evidence="12">
    <location>
        <begin position="56"/>
        <end position="80"/>
    </location>
</feature>
<evidence type="ECO:0000313" key="17">
    <source>
        <dbReference type="Proteomes" id="UP001163105"/>
    </source>
</evidence>
<reference evidence="16" key="1">
    <citation type="submission" date="2023-01" db="EMBL/GenBank/DDBJ databases">
        <title>The growth and conidiation of Purpureocillium lavendulum are regulated by nitrogen source and histone H3K14 acetylation.</title>
        <authorList>
            <person name="Tang P."/>
            <person name="Han J."/>
            <person name="Zhang C."/>
            <person name="Tang P."/>
            <person name="Qi F."/>
            <person name="Zhang K."/>
            <person name="Liang L."/>
        </authorList>
    </citation>
    <scope>NUCLEOTIDE SEQUENCE</scope>
    <source>
        <strain evidence="16">YMF1.00683</strain>
    </source>
</reference>
<evidence type="ECO:0000256" key="11">
    <source>
        <dbReference type="PROSITE-ProRule" id="PRU00175"/>
    </source>
</evidence>
<dbReference type="PROSITE" id="PS00518">
    <property type="entry name" value="ZF_RING_1"/>
    <property type="match status" value="1"/>
</dbReference>
<evidence type="ECO:0000256" key="9">
    <source>
        <dbReference type="ARBA" id="ARBA00022833"/>
    </source>
</evidence>
<evidence type="ECO:0000256" key="1">
    <source>
        <dbReference type="ARBA" id="ARBA00001798"/>
    </source>
</evidence>
<organism evidence="16 17">
    <name type="scientific">Purpureocillium lavendulum</name>
    <dbReference type="NCBI Taxonomy" id="1247861"/>
    <lineage>
        <taxon>Eukaryota</taxon>
        <taxon>Fungi</taxon>
        <taxon>Dikarya</taxon>
        <taxon>Ascomycota</taxon>
        <taxon>Pezizomycotina</taxon>
        <taxon>Sordariomycetes</taxon>
        <taxon>Hypocreomycetidae</taxon>
        <taxon>Hypocreales</taxon>
        <taxon>Ophiocordycipitaceae</taxon>
        <taxon>Purpureocillium</taxon>
    </lineage>
</organism>
<feature type="compositionally biased region" description="Acidic residues" evidence="12">
    <location>
        <begin position="541"/>
        <end position="556"/>
    </location>
</feature>
<feature type="region of interest" description="Disordered" evidence="12">
    <location>
        <begin position="541"/>
        <end position="568"/>
    </location>
</feature>
<feature type="region of interest" description="Disordered" evidence="12">
    <location>
        <begin position="585"/>
        <end position="708"/>
    </location>
</feature>
<dbReference type="SUPFAM" id="SSF54495">
    <property type="entry name" value="UBC-like"/>
    <property type="match status" value="1"/>
</dbReference>
<dbReference type="InterPro" id="IPR016135">
    <property type="entry name" value="UBQ-conjugating_enzyme/RWD"/>
</dbReference>
<dbReference type="GO" id="GO:0008270">
    <property type="term" value="F:zinc ion binding"/>
    <property type="evidence" value="ECO:0007669"/>
    <property type="project" value="UniProtKB-KW"/>
</dbReference>
<comment type="catalytic activity">
    <reaction evidence="1">
        <text>[E2 ubiquitin-conjugating enzyme]-S-ubiquitinyl-L-cysteine + [acceptor protein]-L-lysine = [E2 ubiquitin-conjugating enzyme]-L-cysteine + [acceptor protein]-N(6)-ubiquitinyl-L-lysine.</text>
        <dbReference type="EC" id="2.3.2.31"/>
    </reaction>
</comment>
<evidence type="ECO:0000256" key="3">
    <source>
        <dbReference type="ARBA" id="ARBA00012251"/>
    </source>
</evidence>
<evidence type="ECO:0000256" key="4">
    <source>
        <dbReference type="ARBA" id="ARBA00022679"/>
    </source>
</evidence>
<evidence type="ECO:0000256" key="10">
    <source>
        <dbReference type="ARBA" id="ARBA00044508"/>
    </source>
</evidence>
<feature type="compositionally biased region" description="Low complexity" evidence="12">
    <location>
        <begin position="683"/>
        <end position="708"/>
    </location>
</feature>
<feature type="domain" description="RWD" evidence="14">
    <location>
        <begin position="14"/>
        <end position="164"/>
    </location>
</feature>
<dbReference type="FunFam" id="3.30.40.10:FF:000416">
    <property type="entry name" value="RBR-type E3 ubiquitin transferase"/>
    <property type="match status" value="1"/>
</dbReference>
<dbReference type="InterPro" id="IPR031127">
    <property type="entry name" value="E3_UB_ligase_RBR"/>
</dbReference>
<dbReference type="CDD" id="cd23820">
    <property type="entry name" value="RWD_RNF14"/>
    <property type="match status" value="1"/>
</dbReference>
<dbReference type="CDD" id="cd20354">
    <property type="entry name" value="Rcat_RBR_RNF14"/>
    <property type="match status" value="1"/>
</dbReference>
<keyword evidence="4" id="KW-0808">Transferase</keyword>
<dbReference type="EC" id="2.3.2.31" evidence="3"/>
<feature type="compositionally biased region" description="Acidic residues" evidence="12">
    <location>
        <begin position="726"/>
        <end position="741"/>
    </location>
</feature>
<evidence type="ECO:0000259" key="15">
    <source>
        <dbReference type="PROSITE" id="PS51873"/>
    </source>
</evidence>
<keyword evidence="5" id="KW-0479">Metal-binding</keyword>
<comment type="caution">
    <text evidence="16">The sequence shown here is derived from an EMBL/GenBank/DDBJ whole genome shotgun (WGS) entry which is preliminary data.</text>
</comment>
<evidence type="ECO:0000256" key="8">
    <source>
        <dbReference type="ARBA" id="ARBA00022786"/>
    </source>
</evidence>
<feature type="domain" description="RING-type" evidence="15">
    <location>
        <begin position="199"/>
        <end position="489"/>
    </location>
</feature>
<gene>
    <name evidence="16" type="primary">RNF14</name>
    <name evidence="16" type="ORF">O9K51_09177</name>
</gene>
<dbReference type="Proteomes" id="UP001163105">
    <property type="component" value="Unassembled WGS sequence"/>
</dbReference>
<dbReference type="InterPro" id="IPR001841">
    <property type="entry name" value="Znf_RING"/>
</dbReference>
<keyword evidence="7 11" id="KW-0863">Zinc-finger</keyword>
<evidence type="ECO:0000256" key="6">
    <source>
        <dbReference type="ARBA" id="ARBA00022737"/>
    </source>
</evidence>
<dbReference type="Gene3D" id="1.20.120.1750">
    <property type="match status" value="1"/>
</dbReference>
<sequence length="747" mass="80499">MAATTPDDDDPRYMELETLEAIFPEIRRPDDASGFVFDLELPVRPAEPVTVLFPAASAAPDDGQPAAASPASSSTSAPVAAPVAEPVDSLLVSHLPPVSLRIVLPDGYPADKPPVISISTTPQWLSRETLAGLEADGPRLWDEAGRDLVAYSYIDHVHRAAEDVFGAITPEGTLAVPPEHKLAVLDYDIKAKRAAFEKETFECGVCLVDPKKGSKCHKMLDCGHIFCLQCLQDFYNGAITEGNLSTVRCLTPNCAKDRAATAAGAAPAAEDSAALRRKAKTFISPSELLQIGLSDDTVRRYVTLKYKTELESDKETIYCPRQWCSGAARSKKHKKPEGLEFSEASSDREDDADVDPTDEKAAEERNKKKKFTKFNAADLLSVCEDCGFAFCSRCFQTWHGEFFTCVPRRTNGELTEEDKASLEYLKKHTSPCPTCDAPAQKTHGCNHMICSRCDTHFCYLCSSWLDPGNPYKHYNEEADGRVTSCYMRLWELEGGDGHDAGIGVADRMRAVADHDNGHDFGGDFIDGHWDPADEDNGQWEVVQDSESDDSDDETEDGNAPPNGQPQIAVAREAPLVLRLVDNQHRPGGRRAARDGHPAAQQQPAPPAARGRGGHNHNQHRHQHQHQQGPHRGGARGAGARGGGGGRGQAPQRGVRGGAPRGGGGRVARGGNAGRAAGRGGGAAAVAAAAAPEHQLQQQQQAGGNNGAGLDAAQEAWVRRFVQMALLDEEDQVEGGDSDSDDGNWHIR</sequence>
<evidence type="ECO:0000259" key="13">
    <source>
        <dbReference type="PROSITE" id="PS50089"/>
    </source>
</evidence>
<dbReference type="PROSITE" id="PS50089">
    <property type="entry name" value="ZF_RING_2"/>
    <property type="match status" value="1"/>
</dbReference>
<dbReference type="PROSITE" id="PS50908">
    <property type="entry name" value="RWD"/>
    <property type="match status" value="1"/>
</dbReference>
<evidence type="ECO:0000256" key="12">
    <source>
        <dbReference type="SAM" id="MobiDB-lite"/>
    </source>
</evidence>
<feature type="domain" description="RING-type" evidence="13">
    <location>
        <begin position="203"/>
        <end position="258"/>
    </location>
</feature>
<proteinExistence type="inferred from homology"/>
<dbReference type="SUPFAM" id="SSF57850">
    <property type="entry name" value="RING/U-box"/>
    <property type="match status" value="2"/>
</dbReference>
<evidence type="ECO:0000259" key="14">
    <source>
        <dbReference type="PROSITE" id="PS50908"/>
    </source>
</evidence>
<dbReference type="PROSITE" id="PS51873">
    <property type="entry name" value="TRIAD"/>
    <property type="match status" value="1"/>
</dbReference>
<dbReference type="Pfam" id="PF05773">
    <property type="entry name" value="RWD"/>
    <property type="match status" value="1"/>
</dbReference>
<dbReference type="AlphaFoldDB" id="A0AB34FHR9"/>
<dbReference type="InterPro" id="IPR017907">
    <property type="entry name" value="Znf_RING_CS"/>
</dbReference>